<dbReference type="AlphaFoldDB" id="A0A5C5FLM0"/>
<gene>
    <name evidence="3" type="ORF">DMC30DRAFT_132950</name>
    <name evidence="2" type="ORF">DMC30DRAFT_450228</name>
</gene>
<evidence type="ECO:0000313" key="4">
    <source>
        <dbReference type="Proteomes" id="UP000311382"/>
    </source>
</evidence>
<sequence>MRSISPARQRARVAARSSHTSPSTPPLAAPEPESAQRHKGRRGLCGTERQPEYRGVFFTPASAGQRRCPCDVSLSHPSPPLPRPDSRVARPSNQTEVRSALGHARDVPGHNRCAELITSRPQALFALLTGRLILLDGAASSSARLASSKRRLDPPMRRLTLDMLQCASSCSCLRVSALARHARISSAMCSAARKHRGSSASSDSRARCLSEAPPAAGSGRLVEELDPVSAPALSPEPLSSLGLLGDASSRGCAPDHRTLDRPVRRHAKEYALS</sequence>
<accession>A0A5C5FLM0</accession>
<evidence type="ECO:0000313" key="2">
    <source>
        <dbReference type="EMBL" id="TNY16894.1"/>
    </source>
</evidence>
<evidence type="ECO:0000313" key="3">
    <source>
        <dbReference type="EMBL" id="TNY17239.1"/>
    </source>
</evidence>
<feature type="compositionally biased region" description="Low complexity" evidence="1">
    <location>
        <begin position="227"/>
        <end position="251"/>
    </location>
</feature>
<protein>
    <submittedName>
        <fullName evidence="2">Uncharacterized protein</fullName>
    </submittedName>
</protein>
<feature type="region of interest" description="Disordered" evidence="1">
    <location>
        <begin position="1"/>
        <end position="48"/>
    </location>
</feature>
<comment type="caution">
    <text evidence="2">The sequence shown here is derived from an EMBL/GenBank/DDBJ whole genome shotgun (WGS) entry which is preliminary data.</text>
</comment>
<reference evidence="2 4" key="1">
    <citation type="submission" date="2019-03" db="EMBL/GenBank/DDBJ databases">
        <title>Rhodosporidium diobovatum UCD-FST 08-225 genome sequencing, assembly, and annotation.</title>
        <authorList>
            <person name="Fakankun I.U."/>
            <person name="Fristensky B."/>
            <person name="Levin D.B."/>
        </authorList>
    </citation>
    <scope>NUCLEOTIDE SEQUENCE [LARGE SCALE GENOMIC DNA]</scope>
    <source>
        <strain evidence="2 4">UCD-FST 08-225</strain>
    </source>
</reference>
<dbReference type="Proteomes" id="UP000311382">
    <property type="component" value="Unassembled WGS sequence"/>
</dbReference>
<dbReference type="EMBL" id="SOZI01000332">
    <property type="protein sequence ID" value="TNY16894.1"/>
    <property type="molecule type" value="Genomic_DNA"/>
</dbReference>
<evidence type="ECO:0000256" key="1">
    <source>
        <dbReference type="SAM" id="MobiDB-lite"/>
    </source>
</evidence>
<proteinExistence type="predicted"/>
<feature type="region of interest" description="Disordered" evidence="1">
    <location>
        <begin position="194"/>
        <end position="273"/>
    </location>
</feature>
<keyword evidence="4" id="KW-1185">Reference proteome</keyword>
<feature type="compositionally biased region" description="Basic and acidic residues" evidence="1">
    <location>
        <begin position="253"/>
        <end position="262"/>
    </location>
</feature>
<dbReference type="EMBL" id="SOZI01000225">
    <property type="protein sequence ID" value="TNY17239.1"/>
    <property type="molecule type" value="Genomic_DNA"/>
</dbReference>
<feature type="region of interest" description="Disordered" evidence="1">
    <location>
        <begin position="63"/>
        <end position="94"/>
    </location>
</feature>
<organism evidence="2 4">
    <name type="scientific">Rhodotorula diobovata</name>
    <dbReference type="NCBI Taxonomy" id="5288"/>
    <lineage>
        <taxon>Eukaryota</taxon>
        <taxon>Fungi</taxon>
        <taxon>Dikarya</taxon>
        <taxon>Basidiomycota</taxon>
        <taxon>Pucciniomycotina</taxon>
        <taxon>Microbotryomycetes</taxon>
        <taxon>Sporidiobolales</taxon>
        <taxon>Sporidiobolaceae</taxon>
        <taxon>Rhodotorula</taxon>
    </lineage>
</organism>
<name>A0A5C5FLM0_9BASI</name>